<feature type="transmembrane region" description="Helical" evidence="1">
    <location>
        <begin position="6"/>
        <end position="25"/>
    </location>
</feature>
<organism evidence="2">
    <name type="scientific">Candidatus Paraimprobicoccus trichonymphae</name>
    <dbReference type="NCBI Taxonomy" id="3033793"/>
    <lineage>
        <taxon>Bacteria</taxon>
        <taxon>Bacillati</taxon>
        <taxon>Bacillota</taxon>
        <taxon>Clostridia</taxon>
        <taxon>Candidatus Paraimprobicoccus</taxon>
    </lineage>
</organism>
<protein>
    <submittedName>
        <fullName evidence="2">DUF4363 domain-containing protein</fullName>
    </submittedName>
</protein>
<keyword evidence="1" id="KW-1133">Transmembrane helix</keyword>
<gene>
    <name evidence="2" type="ORF">RsTaC01_0109</name>
</gene>
<reference evidence="2" key="1">
    <citation type="journal article" date="2023" name="ISME J.">
        <title>Emergence of putative energy parasites within Clostridia revealed by genome analysis of a novel endosymbiotic clade.</title>
        <authorList>
            <person name="Takahashi K."/>
            <person name="Kuwahara H."/>
            <person name="Horikawa Y."/>
            <person name="Izawa K."/>
            <person name="Kato D."/>
            <person name="Inagaki T."/>
            <person name="Yuki M."/>
            <person name="Ohkuma M."/>
            <person name="Hongoh Y."/>
        </authorList>
    </citation>
    <scope>NUCLEOTIDE SEQUENCE</scope>
    <source>
        <strain evidence="2">RsTa-C01</strain>
    </source>
</reference>
<proteinExistence type="predicted"/>
<evidence type="ECO:0000256" key="1">
    <source>
        <dbReference type="SAM" id="Phobius"/>
    </source>
</evidence>
<sequence>MKKILFFSSFLFLIVILVSWFNFYYTNKTANIANLKTSQIQKSAKQCDYNKALNQARELEEYWISSHTIMEIFIHHDVIENIDQSISVIIISLSIFLEGGNMSDLSIFWYEMAKLIPEFNNLKDIETPSIGNIL</sequence>
<keyword evidence="1" id="KW-0812">Transmembrane</keyword>
<accession>A0AA48I263</accession>
<dbReference type="EMBL" id="AP027925">
    <property type="protein sequence ID" value="BED92402.1"/>
    <property type="molecule type" value="Genomic_DNA"/>
</dbReference>
<dbReference type="Proteomes" id="UP001335720">
    <property type="component" value="Chromosome"/>
</dbReference>
<dbReference type="KEGG" id="ptrh:RsTaC01_0109"/>
<dbReference type="AlphaFoldDB" id="A0AA48I263"/>
<keyword evidence="1" id="KW-0472">Membrane</keyword>
<dbReference type="Pfam" id="PF14276">
    <property type="entry name" value="DUF4363"/>
    <property type="match status" value="1"/>
</dbReference>
<dbReference type="InterPro" id="IPR025373">
    <property type="entry name" value="DUF4363"/>
</dbReference>
<name>A0AA48I263_9FIRM</name>
<evidence type="ECO:0000313" key="2">
    <source>
        <dbReference type="EMBL" id="BED92402.1"/>
    </source>
</evidence>